<feature type="compositionally biased region" description="Acidic residues" evidence="1">
    <location>
        <begin position="28"/>
        <end position="37"/>
    </location>
</feature>
<dbReference type="Proteomes" id="UP000231279">
    <property type="component" value="Unassembled WGS sequence"/>
</dbReference>
<dbReference type="PANTHER" id="PTHR31579:SF42">
    <property type="entry name" value="DUF506 FAMILY PROTEIN (DUF506)"/>
    <property type="match status" value="1"/>
</dbReference>
<reference evidence="3" key="1">
    <citation type="journal article" date="2018" name="Gigascience">
        <title>Genome assembly of the Pink Ipe (Handroanthus impetiginosus, Bignoniaceae), a highly valued, ecologically keystone Neotropical timber forest tree.</title>
        <authorList>
            <person name="Silva-Junior O.B."/>
            <person name="Grattapaglia D."/>
            <person name="Novaes E."/>
            <person name="Collevatti R.G."/>
        </authorList>
    </citation>
    <scope>NUCLEOTIDE SEQUENCE [LARGE SCALE GENOMIC DNA]</scope>
    <source>
        <strain evidence="3">cv. UFG-1</strain>
    </source>
</reference>
<accession>A0A2G9I6P1</accession>
<dbReference type="OrthoDB" id="548115at2759"/>
<organism evidence="2 3">
    <name type="scientific">Handroanthus impetiginosus</name>
    <dbReference type="NCBI Taxonomy" id="429701"/>
    <lineage>
        <taxon>Eukaryota</taxon>
        <taxon>Viridiplantae</taxon>
        <taxon>Streptophyta</taxon>
        <taxon>Embryophyta</taxon>
        <taxon>Tracheophyta</taxon>
        <taxon>Spermatophyta</taxon>
        <taxon>Magnoliopsida</taxon>
        <taxon>eudicotyledons</taxon>
        <taxon>Gunneridae</taxon>
        <taxon>Pentapetalae</taxon>
        <taxon>asterids</taxon>
        <taxon>lamiids</taxon>
        <taxon>Lamiales</taxon>
        <taxon>Bignoniaceae</taxon>
        <taxon>Crescentiina</taxon>
        <taxon>Tabebuia alliance</taxon>
        <taxon>Handroanthus</taxon>
    </lineage>
</organism>
<name>A0A2G9I6P1_9LAMI</name>
<evidence type="ECO:0000256" key="1">
    <source>
        <dbReference type="SAM" id="MobiDB-lite"/>
    </source>
</evidence>
<protein>
    <submittedName>
        <fullName evidence="2">Uncharacterized protein</fullName>
    </submittedName>
</protein>
<dbReference type="EMBL" id="NKXS01000241">
    <property type="protein sequence ID" value="PIN25433.1"/>
    <property type="molecule type" value="Genomic_DNA"/>
</dbReference>
<feature type="region of interest" description="Disordered" evidence="1">
    <location>
        <begin position="1"/>
        <end position="41"/>
    </location>
</feature>
<dbReference type="AlphaFoldDB" id="A0A2G9I6P1"/>
<dbReference type="Pfam" id="PF04720">
    <property type="entry name" value="PDDEXK_6"/>
    <property type="match status" value="1"/>
</dbReference>
<comment type="caution">
    <text evidence="2">The sequence shown here is derived from an EMBL/GenBank/DDBJ whole genome shotgun (WGS) entry which is preliminary data.</text>
</comment>
<dbReference type="STRING" id="429701.A0A2G9I6P1"/>
<gene>
    <name evidence="2" type="ORF">CDL12_01824</name>
</gene>
<feature type="compositionally biased region" description="Basic and acidic residues" evidence="1">
    <location>
        <begin position="1"/>
        <end position="13"/>
    </location>
</feature>
<keyword evidence="3" id="KW-1185">Reference proteome</keyword>
<evidence type="ECO:0000313" key="2">
    <source>
        <dbReference type="EMBL" id="PIN25433.1"/>
    </source>
</evidence>
<dbReference type="PANTHER" id="PTHR31579">
    <property type="entry name" value="OS03G0796600 PROTEIN"/>
    <property type="match status" value="1"/>
</dbReference>
<evidence type="ECO:0000313" key="3">
    <source>
        <dbReference type="Proteomes" id="UP000231279"/>
    </source>
</evidence>
<sequence length="139" mass="16080">MSIPTTRRDCDFHKRTRTNRTSKSNVDDLSEINDEAESNSPDFEFKYKEPLNKLFDRENDAVERSIQEEVEIALGEVVDGENSSPDFKRRLMTWLRSRGFDAGLCKSKWEKTNLNPSGNYEYIDVNTGGSRYIVEVFLA</sequence>
<dbReference type="InterPro" id="IPR006502">
    <property type="entry name" value="PDDEXK-like"/>
</dbReference>
<proteinExistence type="predicted"/>